<organism evidence="1 2">
    <name type="scientific">Ceratitis capitata</name>
    <name type="common">Mediterranean fruit fly</name>
    <name type="synonym">Tephritis capitata</name>
    <dbReference type="NCBI Taxonomy" id="7213"/>
    <lineage>
        <taxon>Eukaryota</taxon>
        <taxon>Metazoa</taxon>
        <taxon>Ecdysozoa</taxon>
        <taxon>Arthropoda</taxon>
        <taxon>Hexapoda</taxon>
        <taxon>Insecta</taxon>
        <taxon>Pterygota</taxon>
        <taxon>Neoptera</taxon>
        <taxon>Endopterygota</taxon>
        <taxon>Diptera</taxon>
        <taxon>Brachycera</taxon>
        <taxon>Muscomorpha</taxon>
        <taxon>Tephritoidea</taxon>
        <taxon>Tephritidae</taxon>
        <taxon>Ceratitis</taxon>
        <taxon>Ceratitis</taxon>
    </lineage>
</organism>
<protein>
    <submittedName>
        <fullName evidence="1">(Mediterranean fruit fly) hypothetical protein</fullName>
    </submittedName>
</protein>
<name>A0A811V617_CERCA</name>
<dbReference type="EMBL" id="CAJHJT010000034">
    <property type="protein sequence ID" value="CAD7005865.1"/>
    <property type="molecule type" value="Genomic_DNA"/>
</dbReference>
<evidence type="ECO:0000313" key="1">
    <source>
        <dbReference type="EMBL" id="CAD7005865.1"/>
    </source>
</evidence>
<accession>A0A811V617</accession>
<dbReference type="Proteomes" id="UP000606786">
    <property type="component" value="Unassembled WGS sequence"/>
</dbReference>
<dbReference type="AlphaFoldDB" id="A0A811V617"/>
<proteinExistence type="predicted"/>
<reference evidence="1" key="1">
    <citation type="submission" date="2020-11" db="EMBL/GenBank/DDBJ databases">
        <authorList>
            <person name="Whitehead M."/>
        </authorList>
    </citation>
    <scope>NUCLEOTIDE SEQUENCE</scope>
    <source>
        <strain evidence="1">EGII</strain>
    </source>
</reference>
<comment type="caution">
    <text evidence="1">The sequence shown here is derived from an EMBL/GenBank/DDBJ whole genome shotgun (WGS) entry which is preliminary data.</text>
</comment>
<sequence>MHGVFAYVALLCSRRAFRIHFVRLPHATHSLRHIHCAFSFILVQHCQWTRFSHSNLFFFFSFDVSLGEMTVVEQQQNRNVVKQKMPARHGAQSHYALCGALPL</sequence>
<evidence type="ECO:0000313" key="2">
    <source>
        <dbReference type="Proteomes" id="UP000606786"/>
    </source>
</evidence>
<gene>
    <name evidence="1" type="ORF">CCAP1982_LOCUS14207</name>
</gene>
<keyword evidence="2" id="KW-1185">Reference proteome</keyword>